<proteinExistence type="predicted"/>
<organism evidence="1">
    <name type="scientific">marine metagenome</name>
    <dbReference type="NCBI Taxonomy" id="408172"/>
    <lineage>
        <taxon>unclassified sequences</taxon>
        <taxon>metagenomes</taxon>
        <taxon>ecological metagenomes</taxon>
    </lineage>
</organism>
<name>A0A381WZK6_9ZZZZ</name>
<dbReference type="InterPro" id="IPR023696">
    <property type="entry name" value="Ureohydrolase_dom_sf"/>
</dbReference>
<dbReference type="EMBL" id="UINC01013398">
    <property type="protein sequence ID" value="SVA57914.1"/>
    <property type="molecule type" value="Genomic_DNA"/>
</dbReference>
<accession>A0A381WZK6</accession>
<dbReference type="PROSITE" id="PS51409">
    <property type="entry name" value="ARGINASE_2"/>
    <property type="match status" value="1"/>
</dbReference>
<dbReference type="GO" id="GO:0046872">
    <property type="term" value="F:metal ion binding"/>
    <property type="evidence" value="ECO:0007669"/>
    <property type="project" value="InterPro"/>
</dbReference>
<dbReference type="SUPFAM" id="SSF52768">
    <property type="entry name" value="Arginase/deacetylase"/>
    <property type="match status" value="1"/>
</dbReference>
<evidence type="ECO:0008006" key="2">
    <source>
        <dbReference type="Google" id="ProtNLM"/>
    </source>
</evidence>
<dbReference type="Gene3D" id="3.40.800.10">
    <property type="entry name" value="Ureohydrolase domain"/>
    <property type="match status" value="1"/>
</dbReference>
<gene>
    <name evidence="1" type="ORF">METZ01_LOCUS110768</name>
</gene>
<feature type="non-terminal residue" evidence="1">
    <location>
        <position position="129"/>
    </location>
</feature>
<dbReference type="Pfam" id="PF00491">
    <property type="entry name" value="Arginase"/>
    <property type="match status" value="1"/>
</dbReference>
<sequence length="129" mass="14065">MSLTKAPGTPPGTFLNYPLSLDLDDLNADIAVLGIPYGLPYRSDEMANDQSLAPDAIRQLSHHPSYSRTHYDWDLGGPLLDNRDVKVVDCGNVTTDLSDLQEHYRRAEQAARKIFDAGATLVSIGGDHG</sequence>
<protein>
    <recommendedName>
        <fullName evidence="2">Arginase</fullName>
    </recommendedName>
</protein>
<dbReference type="AlphaFoldDB" id="A0A381WZK6"/>
<reference evidence="1" key="1">
    <citation type="submission" date="2018-05" db="EMBL/GenBank/DDBJ databases">
        <authorList>
            <person name="Lanie J.A."/>
            <person name="Ng W.-L."/>
            <person name="Kazmierczak K.M."/>
            <person name="Andrzejewski T.M."/>
            <person name="Davidsen T.M."/>
            <person name="Wayne K.J."/>
            <person name="Tettelin H."/>
            <person name="Glass J.I."/>
            <person name="Rusch D."/>
            <person name="Podicherti R."/>
            <person name="Tsui H.-C.T."/>
            <person name="Winkler M.E."/>
        </authorList>
    </citation>
    <scope>NUCLEOTIDE SEQUENCE</scope>
</reference>
<evidence type="ECO:0000313" key="1">
    <source>
        <dbReference type="EMBL" id="SVA57914.1"/>
    </source>
</evidence>
<dbReference type="InterPro" id="IPR006035">
    <property type="entry name" value="Ureohydrolase"/>
</dbReference>